<dbReference type="InterPro" id="IPR006439">
    <property type="entry name" value="HAD-SF_hydro_IA"/>
</dbReference>
<dbReference type="PATRIC" id="fig|1245469.3.peg.6016"/>
<sequence>MSLTLVKNSSPLEDIRRRIADAGALILDVDGTLAETEEIHREAFNEAFVEAKLDWHWGRRVYKELLRVAGGKERIRAFDQMRRTGPPVSDAAIARLHRVKTERFAALMADKGCPLRPGVKALLDAAIGRGQRMAIATTTTRVNIDALLAPVLGQDWETMFAAVVAADDVARKKPAPDVYIEVLSQLDLPGASCIAIEDSGNGLMAATRAGVPVLITRSLYFHDDSFDGALAVLDDLSELFA</sequence>
<dbReference type="SFLD" id="SFLDS00003">
    <property type="entry name" value="Haloacid_Dehalogenase"/>
    <property type="match status" value="1"/>
</dbReference>
<proteinExistence type="predicted"/>
<dbReference type="STRING" id="1245469.S58_58760"/>
<dbReference type="HOGENOM" id="CLU_045011_0_2_5"/>
<dbReference type="Gene3D" id="3.40.50.1000">
    <property type="entry name" value="HAD superfamily/HAD-like"/>
    <property type="match status" value="1"/>
</dbReference>
<reference evidence="1 2" key="1">
    <citation type="journal article" date="2013" name="Appl. Environ. Microbiol.">
        <title>Genome analysis suggests that the soil oligotrophic bacterium Agromonas oligotrophica (Bradyrhizobium oligotrophicum) is a nitrogen-fixing symbiont of Aeschynomene indica.</title>
        <authorList>
            <person name="Okubo T."/>
            <person name="Fukushima S."/>
            <person name="Itakura M."/>
            <person name="Oshima K."/>
            <person name="Longtonglang A."/>
            <person name="Teaumroong N."/>
            <person name="Mitsui H."/>
            <person name="Hattori M."/>
            <person name="Hattori R."/>
            <person name="Hattori T."/>
            <person name="Minamisawa K."/>
        </authorList>
    </citation>
    <scope>NUCLEOTIDE SEQUENCE [LARGE SCALE GENOMIC DNA]</scope>
    <source>
        <strain evidence="1 2">S58</strain>
    </source>
</reference>
<dbReference type="InterPro" id="IPR036412">
    <property type="entry name" value="HAD-like_sf"/>
</dbReference>
<dbReference type="GeneID" id="301819606"/>
<dbReference type="RefSeq" id="WP_015668939.1">
    <property type="nucleotide sequence ID" value="NC_020453.1"/>
</dbReference>
<accession>M4ZDF0</accession>
<dbReference type="PANTHER" id="PTHR42896">
    <property type="entry name" value="XYLULOSE-1,5-BISPHOSPHATE (XUBP) PHOSPHATASE"/>
    <property type="match status" value="1"/>
</dbReference>
<dbReference type="SFLD" id="SFLDF00035">
    <property type="entry name" value="phosphoglycolate_phosphatase"/>
    <property type="match status" value="1"/>
</dbReference>
<evidence type="ECO:0000313" key="2">
    <source>
        <dbReference type="Proteomes" id="UP000011841"/>
    </source>
</evidence>
<organism evidence="1 2">
    <name type="scientific">Bradyrhizobium oligotrophicum S58</name>
    <dbReference type="NCBI Taxonomy" id="1245469"/>
    <lineage>
        <taxon>Bacteria</taxon>
        <taxon>Pseudomonadati</taxon>
        <taxon>Pseudomonadota</taxon>
        <taxon>Alphaproteobacteria</taxon>
        <taxon>Hyphomicrobiales</taxon>
        <taxon>Nitrobacteraceae</taxon>
        <taxon>Bradyrhizobium</taxon>
    </lineage>
</organism>
<dbReference type="InterPro" id="IPR023198">
    <property type="entry name" value="PGP-like_dom2"/>
</dbReference>
<dbReference type="GO" id="GO:0016787">
    <property type="term" value="F:hydrolase activity"/>
    <property type="evidence" value="ECO:0007669"/>
    <property type="project" value="UniProtKB-KW"/>
</dbReference>
<dbReference type="KEGG" id="aol:S58_58760"/>
<dbReference type="InterPro" id="IPR044999">
    <property type="entry name" value="CbbY-like"/>
</dbReference>
<keyword evidence="2" id="KW-1185">Reference proteome</keyword>
<dbReference type="NCBIfam" id="TIGR01509">
    <property type="entry name" value="HAD-SF-IA-v3"/>
    <property type="match status" value="1"/>
</dbReference>
<dbReference type="PANTHER" id="PTHR42896:SF2">
    <property type="entry name" value="CBBY-LIKE PROTEIN"/>
    <property type="match status" value="1"/>
</dbReference>
<dbReference type="AlphaFoldDB" id="M4ZDF0"/>
<dbReference type="SFLD" id="SFLDG01135">
    <property type="entry name" value="C1.5.6:_HAD__Beta-PGM__Phospha"/>
    <property type="match status" value="1"/>
</dbReference>
<dbReference type="EMBL" id="AP012603">
    <property type="protein sequence ID" value="BAM91853.1"/>
    <property type="molecule type" value="Genomic_DNA"/>
</dbReference>
<keyword evidence="1" id="KW-0378">Hydrolase</keyword>
<dbReference type="SFLD" id="SFLDG01129">
    <property type="entry name" value="C1.5:_HAD__Beta-PGM__Phosphata"/>
    <property type="match status" value="1"/>
</dbReference>
<dbReference type="OrthoDB" id="9782449at2"/>
<dbReference type="Pfam" id="PF00702">
    <property type="entry name" value="Hydrolase"/>
    <property type="match status" value="1"/>
</dbReference>
<name>M4ZDF0_9BRAD</name>
<dbReference type="InterPro" id="IPR023214">
    <property type="entry name" value="HAD_sf"/>
</dbReference>
<dbReference type="SUPFAM" id="SSF56784">
    <property type="entry name" value="HAD-like"/>
    <property type="match status" value="1"/>
</dbReference>
<dbReference type="Proteomes" id="UP000011841">
    <property type="component" value="Chromosome"/>
</dbReference>
<evidence type="ECO:0000313" key="1">
    <source>
        <dbReference type="EMBL" id="BAM91853.1"/>
    </source>
</evidence>
<gene>
    <name evidence="1" type="ORF">S58_58760</name>
</gene>
<dbReference type="eggNOG" id="COG0637">
    <property type="taxonomic scope" value="Bacteria"/>
</dbReference>
<dbReference type="Gene3D" id="1.10.150.240">
    <property type="entry name" value="Putative phosphatase, domain 2"/>
    <property type="match status" value="1"/>
</dbReference>
<protein>
    <submittedName>
        <fullName evidence="1">Haloacid dehalogenase-like hydrolase</fullName>
    </submittedName>
</protein>